<dbReference type="Pfam" id="PF10198">
    <property type="entry name" value="Ada3"/>
    <property type="match status" value="1"/>
</dbReference>
<dbReference type="InterPro" id="IPR019340">
    <property type="entry name" value="Histone_AcTrfase_su3"/>
</dbReference>
<organism evidence="7 8">
    <name type="scientific">Jaapia argillacea MUCL 33604</name>
    <dbReference type="NCBI Taxonomy" id="933084"/>
    <lineage>
        <taxon>Eukaryota</taxon>
        <taxon>Fungi</taxon>
        <taxon>Dikarya</taxon>
        <taxon>Basidiomycota</taxon>
        <taxon>Agaricomycotina</taxon>
        <taxon>Agaricomycetes</taxon>
        <taxon>Agaricomycetidae</taxon>
        <taxon>Jaapiales</taxon>
        <taxon>Jaapiaceae</taxon>
        <taxon>Jaapia</taxon>
    </lineage>
</organism>
<protein>
    <submittedName>
        <fullName evidence="7">Uncharacterized protein</fullName>
    </submittedName>
</protein>
<evidence type="ECO:0000256" key="1">
    <source>
        <dbReference type="ARBA" id="ARBA00004123"/>
    </source>
</evidence>
<dbReference type="PANTHER" id="PTHR13556">
    <property type="entry name" value="TRANSCRIPTIONAL ADAPTER 3-RELATED"/>
    <property type="match status" value="1"/>
</dbReference>
<keyword evidence="8" id="KW-1185">Reference proteome</keyword>
<evidence type="ECO:0000313" key="8">
    <source>
        <dbReference type="Proteomes" id="UP000027265"/>
    </source>
</evidence>
<sequence>MASPLHPNYSQSHYPQSPLFKNPSDSVPPTEELEVLHSQLTVLKQKALEKAKKAGNDLRYIEESMKRMKEKEKGKAKAIEKVKKEHDFTPIPEPQRPRVSTPVQISPPKPRFPSVASIPSTSSKPSVEPRKSMDDVKKKKKKRKREQGESDEEPGTLVAPSYMPTVLTGNQESQRPRKTSPSPALHSHPHKASKAPPVAPHPKPSALGPDFSVPPSVSIPKRPPLTAPPIPGPSKPTDVTEDFSKIKPPAQTQVTSFYTLIDPWLRPVKEEDVGFLEYTADEVEPYVMPKLGRHYSEVWEEEDIAYYGAPLTDIRAHHAATSSSNATIATTKWDPSTLNESDLIVEEKGHGPLTERLVSALLPMPDSTVWKGVKAAEDAMEGRPGITGAAFAAAKERVSVAALEDRIKDTMRFHGLLDGKTDYSEAVDDPISAALRQAQRQLRNVVAINKARKSRLAAIARDRLGYQEYLDLRDNLDRNLWSSYSKAQKKESPKLGRKKKKIVGTPASGGVGGVASLPPCPAALGMVTDEEYQLVVPENVQPLVKTRRQWVDVVGSVFDEKERESPGRIYGLPKTSVFEGLEREVREELERTKISWGQSSSGVPAASGSSGAGAVNVGTGISAAIGMDSRTNGKGKGKARVDEPMILG</sequence>
<evidence type="ECO:0000256" key="5">
    <source>
        <dbReference type="ARBA" id="ARBA00023242"/>
    </source>
</evidence>
<dbReference type="AlphaFoldDB" id="A0A067Q8H4"/>
<comment type="similarity">
    <text evidence="2">Belongs to the NGG1 family.</text>
</comment>
<feature type="region of interest" description="Disordered" evidence="6">
    <location>
        <begin position="67"/>
        <end position="240"/>
    </location>
</feature>
<name>A0A067Q8H4_9AGAM</name>
<dbReference type="GO" id="GO:0006357">
    <property type="term" value="P:regulation of transcription by RNA polymerase II"/>
    <property type="evidence" value="ECO:0007669"/>
    <property type="project" value="TreeGrafter"/>
</dbReference>
<dbReference type="EMBL" id="KL197715">
    <property type="protein sequence ID" value="KDQ59812.1"/>
    <property type="molecule type" value="Genomic_DNA"/>
</dbReference>
<keyword evidence="4" id="KW-0804">Transcription</keyword>
<dbReference type="FunCoup" id="A0A067Q8H4">
    <property type="interactions" value="33"/>
</dbReference>
<dbReference type="GO" id="GO:0003713">
    <property type="term" value="F:transcription coactivator activity"/>
    <property type="evidence" value="ECO:0007669"/>
    <property type="project" value="TreeGrafter"/>
</dbReference>
<comment type="subcellular location">
    <subcellularLocation>
        <location evidence="1">Nucleus</location>
    </subcellularLocation>
</comment>
<dbReference type="HOGENOM" id="CLU_020179_1_0_1"/>
<reference evidence="8" key="1">
    <citation type="journal article" date="2014" name="Proc. Natl. Acad. Sci. U.S.A.">
        <title>Extensive sampling of basidiomycete genomes demonstrates inadequacy of the white-rot/brown-rot paradigm for wood decay fungi.</title>
        <authorList>
            <person name="Riley R."/>
            <person name="Salamov A.A."/>
            <person name="Brown D.W."/>
            <person name="Nagy L.G."/>
            <person name="Floudas D."/>
            <person name="Held B.W."/>
            <person name="Levasseur A."/>
            <person name="Lombard V."/>
            <person name="Morin E."/>
            <person name="Otillar R."/>
            <person name="Lindquist E.A."/>
            <person name="Sun H."/>
            <person name="LaButti K.M."/>
            <person name="Schmutz J."/>
            <person name="Jabbour D."/>
            <person name="Luo H."/>
            <person name="Baker S.E."/>
            <person name="Pisabarro A.G."/>
            <person name="Walton J.D."/>
            <person name="Blanchette R.A."/>
            <person name="Henrissat B."/>
            <person name="Martin F."/>
            <person name="Cullen D."/>
            <person name="Hibbett D.S."/>
            <person name="Grigoriev I.V."/>
        </authorList>
    </citation>
    <scope>NUCLEOTIDE SEQUENCE [LARGE SCALE GENOMIC DNA]</scope>
    <source>
        <strain evidence="8">MUCL 33604</strain>
    </source>
</reference>
<evidence type="ECO:0000313" key="7">
    <source>
        <dbReference type="EMBL" id="KDQ59812.1"/>
    </source>
</evidence>
<feature type="compositionally biased region" description="Basic and acidic residues" evidence="6">
    <location>
        <begin position="127"/>
        <end position="137"/>
    </location>
</feature>
<dbReference type="GO" id="GO:0005634">
    <property type="term" value="C:nucleus"/>
    <property type="evidence" value="ECO:0007669"/>
    <property type="project" value="UniProtKB-SubCell"/>
</dbReference>
<dbReference type="OrthoDB" id="1232at2759"/>
<feature type="compositionally biased region" description="Pro residues" evidence="6">
    <location>
        <begin position="221"/>
        <end position="234"/>
    </location>
</feature>
<proteinExistence type="inferred from homology"/>
<evidence type="ECO:0000256" key="4">
    <source>
        <dbReference type="ARBA" id="ARBA00023163"/>
    </source>
</evidence>
<keyword evidence="3" id="KW-0805">Transcription regulation</keyword>
<gene>
    <name evidence="7" type="ORF">JAAARDRAFT_175369</name>
</gene>
<dbReference type="STRING" id="933084.A0A067Q8H4"/>
<evidence type="ECO:0000256" key="6">
    <source>
        <dbReference type="SAM" id="MobiDB-lite"/>
    </source>
</evidence>
<keyword evidence="5" id="KW-0539">Nucleus</keyword>
<accession>A0A067Q8H4</accession>
<feature type="region of interest" description="Disordered" evidence="6">
    <location>
        <begin position="1"/>
        <end position="30"/>
    </location>
</feature>
<evidence type="ECO:0000256" key="3">
    <source>
        <dbReference type="ARBA" id="ARBA00023015"/>
    </source>
</evidence>
<dbReference type="GO" id="GO:0000124">
    <property type="term" value="C:SAGA complex"/>
    <property type="evidence" value="ECO:0007669"/>
    <property type="project" value="TreeGrafter"/>
</dbReference>
<feature type="compositionally biased region" description="Basic and acidic residues" evidence="6">
    <location>
        <begin position="67"/>
        <end position="88"/>
    </location>
</feature>
<dbReference type="Proteomes" id="UP000027265">
    <property type="component" value="Unassembled WGS sequence"/>
</dbReference>
<evidence type="ECO:0000256" key="2">
    <source>
        <dbReference type="ARBA" id="ARBA00005330"/>
    </source>
</evidence>
<dbReference type="PANTHER" id="PTHR13556:SF2">
    <property type="entry name" value="TRANSCRIPTIONAL ADAPTER 3"/>
    <property type="match status" value="1"/>
</dbReference>
<dbReference type="InParanoid" id="A0A067Q8H4"/>
<feature type="compositionally biased region" description="Basic and acidic residues" evidence="6">
    <location>
        <begin position="639"/>
        <end position="648"/>
    </location>
</feature>
<feature type="region of interest" description="Disordered" evidence="6">
    <location>
        <begin position="628"/>
        <end position="648"/>
    </location>
</feature>